<proteinExistence type="predicted"/>
<name>A0ABU3DVF4_9FLAO</name>
<reference evidence="1 2" key="1">
    <citation type="submission" date="2023-09" db="EMBL/GenBank/DDBJ databases">
        <authorList>
            <person name="Rey-Velasco X."/>
        </authorList>
    </citation>
    <scope>NUCLEOTIDE SEQUENCE [LARGE SCALE GENOMIC DNA]</scope>
    <source>
        <strain evidence="1 2">F225</strain>
    </source>
</reference>
<comment type="caution">
    <text evidence="1">The sequence shown here is derived from an EMBL/GenBank/DDBJ whole genome shotgun (WGS) entry which is preliminary data.</text>
</comment>
<dbReference type="EMBL" id="JAVRHN010000013">
    <property type="protein sequence ID" value="MDT0687696.1"/>
    <property type="molecule type" value="Genomic_DNA"/>
</dbReference>
<protein>
    <submittedName>
        <fullName evidence="1">Uncharacterized protein</fullName>
    </submittedName>
</protein>
<organism evidence="1 2">
    <name type="scientific">Autumnicola psychrophila</name>
    <dbReference type="NCBI Taxonomy" id="3075592"/>
    <lineage>
        <taxon>Bacteria</taxon>
        <taxon>Pseudomonadati</taxon>
        <taxon>Bacteroidota</taxon>
        <taxon>Flavobacteriia</taxon>
        <taxon>Flavobacteriales</taxon>
        <taxon>Flavobacteriaceae</taxon>
        <taxon>Autumnicola</taxon>
    </lineage>
</organism>
<accession>A0ABU3DVF4</accession>
<evidence type="ECO:0000313" key="1">
    <source>
        <dbReference type="EMBL" id="MDT0687696.1"/>
    </source>
</evidence>
<dbReference type="Proteomes" id="UP001253848">
    <property type="component" value="Unassembled WGS sequence"/>
</dbReference>
<gene>
    <name evidence="1" type="ORF">RM541_15105</name>
</gene>
<keyword evidence="2" id="KW-1185">Reference proteome</keyword>
<sequence>MKLSCKKAWNLVQKLNSNSNESWVIMKKGWATLWGGLRLFRMPSKQPMNMKNKRGCTCWSSRKT</sequence>
<evidence type="ECO:0000313" key="2">
    <source>
        <dbReference type="Proteomes" id="UP001253848"/>
    </source>
</evidence>